<organism evidence="4 5">
    <name type="scientific">Pontiella sulfatireligans</name>
    <dbReference type="NCBI Taxonomy" id="2750658"/>
    <lineage>
        <taxon>Bacteria</taxon>
        <taxon>Pseudomonadati</taxon>
        <taxon>Kiritimatiellota</taxon>
        <taxon>Kiritimatiellia</taxon>
        <taxon>Kiritimatiellales</taxon>
        <taxon>Pontiellaceae</taxon>
        <taxon>Pontiella</taxon>
    </lineage>
</organism>
<feature type="domain" description="SH3b" evidence="3">
    <location>
        <begin position="82"/>
        <end position="145"/>
    </location>
</feature>
<dbReference type="SMART" id="SM00287">
    <property type="entry name" value="SH3b"/>
    <property type="match status" value="2"/>
</dbReference>
<evidence type="ECO:0000313" key="5">
    <source>
        <dbReference type="Proteomes" id="UP000346198"/>
    </source>
</evidence>
<protein>
    <recommendedName>
        <fullName evidence="3">SH3b domain-containing protein</fullName>
    </recommendedName>
</protein>
<dbReference type="PANTHER" id="PTHR34408">
    <property type="entry name" value="FAMILY PROTEIN, PUTATIVE-RELATED"/>
    <property type="match status" value="1"/>
</dbReference>
<feature type="chain" id="PRO_5025530211" description="SH3b domain-containing protein" evidence="2">
    <location>
        <begin position="19"/>
        <end position="270"/>
    </location>
</feature>
<name>A0A6C2UQ93_9BACT</name>
<dbReference type="PROSITE" id="PS51781">
    <property type="entry name" value="SH3B"/>
    <property type="match status" value="1"/>
</dbReference>
<dbReference type="InterPro" id="IPR052354">
    <property type="entry name" value="Cell_Wall_Dynamics_Protein"/>
</dbReference>
<dbReference type="Proteomes" id="UP000346198">
    <property type="component" value="Unassembled WGS sequence"/>
</dbReference>
<gene>
    <name evidence="4" type="ORF">SCARR_03551</name>
</gene>
<dbReference type="Gene3D" id="2.30.30.40">
    <property type="entry name" value="SH3 Domains"/>
    <property type="match status" value="2"/>
</dbReference>
<feature type="region of interest" description="Disordered" evidence="1">
    <location>
        <begin position="146"/>
        <end position="170"/>
    </location>
</feature>
<dbReference type="InterPro" id="IPR003646">
    <property type="entry name" value="SH3-like_bac-type"/>
</dbReference>
<proteinExistence type="predicted"/>
<dbReference type="AlphaFoldDB" id="A0A6C2UQ93"/>
<dbReference type="RefSeq" id="WP_136062934.1">
    <property type="nucleotide sequence ID" value="NZ_CAAHFH010000002.1"/>
</dbReference>
<feature type="signal peptide" evidence="2">
    <location>
        <begin position="1"/>
        <end position="18"/>
    </location>
</feature>
<accession>A0A6C2UQ93</accession>
<evidence type="ECO:0000256" key="2">
    <source>
        <dbReference type="SAM" id="SignalP"/>
    </source>
</evidence>
<keyword evidence="2" id="KW-0732">Signal</keyword>
<dbReference type="EMBL" id="CAAHFH010000002">
    <property type="protein sequence ID" value="VGO21477.1"/>
    <property type="molecule type" value="Genomic_DNA"/>
</dbReference>
<evidence type="ECO:0000259" key="3">
    <source>
        <dbReference type="PROSITE" id="PS51781"/>
    </source>
</evidence>
<dbReference type="Pfam" id="PF08239">
    <property type="entry name" value="SH3_3"/>
    <property type="match status" value="2"/>
</dbReference>
<dbReference type="PANTHER" id="PTHR34408:SF1">
    <property type="entry name" value="GLYCOSYL HYDROLASE FAMILY 19 DOMAIN-CONTAINING PROTEIN HI_1415"/>
    <property type="match status" value="1"/>
</dbReference>
<evidence type="ECO:0000313" key="4">
    <source>
        <dbReference type="EMBL" id="VGO21477.1"/>
    </source>
</evidence>
<sequence length="270" mass="29795">MKLMLTILLAATALSISAETNELAKVRVTGDRVNLRTKPDLNSESLEPAMRGEELVFLGATNGWVAVQPPDYLYGWVATNYLKEGVVTPKKLNVRAGPSLNYTVLSVVKRGDELAVNGEFSGWFKVAVPVGSRVWISEDYVEPVEPPPPVSAPVVEPEPEPELEPVAVEPEPEPVEELPPLLLVQDKSRIQGVKEEIPGILRRANPGLYKLVLISGGIEEPICLVRGREKQMESHLNRSLLIKGRVYWAKDVDLPVIIPEVIHLDPIVQE</sequence>
<keyword evidence="5" id="KW-1185">Reference proteome</keyword>
<reference evidence="4 5" key="1">
    <citation type="submission" date="2019-04" db="EMBL/GenBank/DDBJ databases">
        <authorList>
            <person name="Van Vliet M D."/>
        </authorList>
    </citation>
    <scope>NUCLEOTIDE SEQUENCE [LARGE SCALE GENOMIC DNA]</scope>
    <source>
        <strain evidence="4 5">F21</strain>
    </source>
</reference>
<evidence type="ECO:0000256" key="1">
    <source>
        <dbReference type="SAM" id="MobiDB-lite"/>
    </source>
</evidence>